<dbReference type="InterPro" id="IPR025200">
    <property type="entry name" value="PPK_C_dom2"/>
</dbReference>
<keyword evidence="5 8" id="KW-0418">Kinase</keyword>
<evidence type="ECO:0000256" key="7">
    <source>
        <dbReference type="ARBA" id="ARBA00022842"/>
    </source>
</evidence>
<evidence type="ECO:0000259" key="14">
    <source>
        <dbReference type="Pfam" id="PF17941"/>
    </source>
</evidence>
<feature type="domain" description="Polyphosphate kinase C-terminal" evidence="13">
    <location>
        <begin position="554"/>
        <end position="725"/>
    </location>
</feature>
<dbReference type="NCBIfam" id="NF003917">
    <property type="entry name" value="PRK05443.1-1"/>
    <property type="match status" value="1"/>
</dbReference>
<evidence type="ECO:0000256" key="6">
    <source>
        <dbReference type="ARBA" id="ARBA00022840"/>
    </source>
</evidence>
<feature type="domain" description="Polyphosphate kinase middle" evidence="11">
    <location>
        <begin position="176"/>
        <end position="355"/>
    </location>
</feature>
<dbReference type="Proteomes" id="UP000036923">
    <property type="component" value="Unassembled WGS sequence"/>
</dbReference>
<dbReference type="HAMAP" id="MF_00347">
    <property type="entry name" value="Polyphosphate_kinase"/>
    <property type="match status" value="1"/>
</dbReference>
<organism evidence="15 16">
    <name type="scientific">Pseudobacteroides cellulosolvens ATCC 35603 = DSM 2933</name>
    <dbReference type="NCBI Taxonomy" id="398512"/>
    <lineage>
        <taxon>Bacteria</taxon>
        <taxon>Bacillati</taxon>
        <taxon>Bacillota</taxon>
        <taxon>Clostridia</taxon>
        <taxon>Eubacteriales</taxon>
        <taxon>Oscillospiraceae</taxon>
        <taxon>Pseudobacteroides</taxon>
    </lineage>
</organism>
<sequence length="731" mass="83846">MKSQSKSNTNKPIKNQGRTRVKAAGKEAGKAQSGAVSKKAETKSKVQIKNKNKAQDKNVFINRELSWLEFNGRVLEEACDTRNNPVLERMKFLSIVSSNLDEFFMVRVAALMDQYLAGINGKDFSGLTPEEQLMRIEEKIQVMVKEQYDCYNKSLIPALKKEKILIKKLSELDKRQEKFIEDYYFNTVYPVLTPMVVDKSRPFPLVLNKSLNIALILENDDEDEPIFGMVQVPSVLDRLIKVPSDELSNQCFVFLEDVIEKYIDKLFTGYNKFTLTQFRITRNTDQALDEEEAEDLLQAIEEYIKKRKWGIVIRLEIKKKPDPRLLEILMEEFEINDQAVYYINGPLDLTYLMKLSSISGYDNLRYPSLTPAISEELTDIEDIFDVISKKDILLHHPYDSFDPVVRLIREASEDPKVLAIKQTLYRVSGNSPIVEALINAAENGKQVTVLVELKARFDEQNNIQWAKRLEMAGCQVIYGLVGLKTHCKVLLIIRMEQDGVKRYVHFGTGNYNDVTARFYTDMGLFSSNPYFGADASALFNMLSGYSKLPNMHKLYISPTGIRAKFVNLIDNEIFNAKEGKKAHIIAKVNSLVDEGIIRKLYEASCAGVKIDLIVRGICCLKPGVEGISENISVRSIVGRYLEHSRIFYFYNDGDEKIYLASADWMTRNLDRRVELLFPVEEKDTFRRIKEIIDVYLKDNVKARLLTSSGSYTRNHGKGRKLMNSQEYLSDF</sequence>
<comment type="PTM">
    <text evidence="8 9">An intermediate of this reaction is the autophosphorylated ppk in which a phosphate is covalently linked to a histidine residue through a N-P bond.</text>
</comment>
<dbReference type="Pfam" id="PF17941">
    <property type="entry name" value="PP_kinase_C_1"/>
    <property type="match status" value="1"/>
</dbReference>
<feature type="active site" description="Phosphohistidine intermediate" evidence="8">
    <location>
        <position position="486"/>
    </location>
</feature>
<evidence type="ECO:0000256" key="9">
    <source>
        <dbReference type="RuleBase" id="RU003800"/>
    </source>
</evidence>
<dbReference type="Pfam" id="PF13090">
    <property type="entry name" value="PP_kinase_C"/>
    <property type="match status" value="1"/>
</dbReference>
<dbReference type="InterPro" id="IPR025198">
    <property type="entry name" value="PPK_N_dom"/>
</dbReference>
<dbReference type="eggNOG" id="COG0855">
    <property type="taxonomic scope" value="Bacteria"/>
</dbReference>
<dbReference type="SUPFAM" id="SSF143724">
    <property type="entry name" value="PHP14-like"/>
    <property type="match status" value="1"/>
</dbReference>
<comment type="cofactor">
    <cofactor evidence="8">
        <name>Mg(2+)</name>
        <dbReference type="ChEBI" id="CHEBI:18420"/>
    </cofactor>
</comment>
<dbReference type="Gene3D" id="1.20.58.310">
    <property type="entry name" value="Polyphosphate kinase N-terminal domain"/>
    <property type="match status" value="1"/>
</dbReference>
<keyword evidence="7 8" id="KW-0460">Magnesium</keyword>
<dbReference type="GO" id="GO:0009358">
    <property type="term" value="C:polyphosphate kinase complex"/>
    <property type="evidence" value="ECO:0007669"/>
    <property type="project" value="InterPro"/>
</dbReference>
<accession>A0A0L6JJK1</accession>
<dbReference type="FunFam" id="3.30.870.10:FF:000001">
    <property type="entry name" value="Polyphosphate kinase"/>
    <property type="match status" value="1"/>
</dbReference>
<feature type="binding site" evidence="8">
    <location>
        <position position="426"/>
    </location>
    <ligand>
        <name>Mg(2+)</name>
        <dbReference type="ChEBI" id="CHEBI:18420"/>
    </ligand>
</feature>
<comment type="similarity">
    <text evidence="8 9">Belongs to the polyphosphate kinase 1 (PPK1) family.</text>
</comment>
<evidence type="ECO:0000259" key="12">
    <source>
        <dbReference type="Pfam" id="PF13089"/>
    </source>
</evidence>
<feature type="binding site" evidence="8">
    <location>
        <position position="456"/>
    </location>
    <ligand>
        <name>Mg(2+)</name>
        <dbReference type="ChEBI" id="CHEBI:18420"/>
    </ligand>
</feature>
<dbReference type="NCBIfam" id="NF003918">
    <property type="entry name" value="PRK05443.1-2"/>
    <property type="match status" value="1"/>
</dbReference>
<dbReference type="GO" id="GO:0008976">
    <property type="term" value="F:polyphosphate kinase activity"/>
    <property type="evidence" value="ECO:0007669"/>
    <property type="project" value="UniProtKB-UniRule"/>
</dbReference>
<dbReference type="InterPro" id="IPR036830">
    <property type="entry name" value="PP_kinase_middle_dom_sf"/>
</dbReference>
<keyword evidence="6 8" id="KW-0067">ATP-binding</keyword>
<evidence type="ECO:0000256" key="1">
    <source>
        <dbReference type="ARBA" id="ARBA00022553"/>
    </source>
</evidence>
<evidence type="ECO:0000259" key="13">
    <source>
        <dbReference type="Pfam" id="PF13090"/>
    </source>
</evidence>
<evidence type="ECO:0000256" key="3">
    <source>
        <dbReference type="ARBA" id="ARBA00022723"/>
    </source>
</evidence>
<evidence type="ECO:0000313" key="16">
    <source>
        <dbReference type="Proteomes" id="UP000036923"/>
    </source>
</evidence>
<dbReference type="Pfam" id="PF02503">
    <property type="entry name" value="PP_kinase"/>
    <property type="match status" value="1"/>
</dbReference>
<comment type="function">
    <text evidence="8 9">Catalyzes the reversible transfer of the terminal phosphate of ATP to form a long-chain polyphosphate (polyP).</text>
</comment>
<keyword evidence="4 8" id="KW-0547">Nucleotide-binding</keyword>
<evidence type="ECO:0000313" key="15">
    <source>
        <dbReference type="EMBL" id="KNY25934.1"/>
    </source>
</evidence>
<dbReference type="NCBIfam" id="TIGR03705">
    <property type="entry name" value="poly_P_kin"/>
    <property type="match status" value="1"/>
</dbReference>
<dbReference type="CDD" id="cd09168">
    <property type="entry name" value="PLDc_PaPPK1_C2_like"/>
    <property type="match status" value="1"/>
</dbReference>
<dbReference type="Pfam" id="PF13089">
    <property type="entry name" value="PP_kinase_N"/>
    <property type="match status" value="1"/>
</dbReference>
<dbReference type="NCBIfam" id="NF003921">
    <property type="entry name" value="PRK05443.2-2"/>
    <property type="match status" value="1"/>
</dbReference>
<dbReference type="EC" id="2.7.4.1" evidence="8 9"/>
<evidence type="ECO:0000259" key="11">
    <source>
        <dbReference type="Pfam" id="PF02503"/>
    </source>
</evidence>
<dbReference type="GO" id="GO:0046872">
    <property type="term" value="F:metal ion binding"/>
    <property type="evidence" value="ECO:0007669"/>
    <property type="project" value="UniProtKB-KW"/>
</dbReference>
<evidence type="ECO:0000256" key="5">
    <source>
        <dbReference type="ARBA" id="ARBA00022777"/>
    </source>
</evidence>
<evidence type="ECO:0000256" key="4">
    <source>
        <dbReference type="ARBA" id="ARBA00022741"/>
    </source>
</evidence>
<dbReference type="SUPFAM" id="SSF56024">
    <property type="entry name" value="Phospholipase D/nuclease"/>
    <property type="match status" value="2"/>
</dbReference>
<feature type="binding site" evidence="8">
    <location>
        <position position="519"/>
    </location>
    <ligand>
        <name>ATP</name>
        <dbReference type="ChEBI" id="CHEBI:30616"/>
    </ligand>
</feature>
<dbReference type="Gene3D" id="3.30.1840.10">
    <property type="entry name" value="Polyphosphate kinase middle domain"/>
    <property type="match status" value="1"/>
</dbReference>
<feature type="domain" description="Polyphosphate kinase N-terminal" evidence="12">
    <location>
        <begin position="60"/>
        <end position="166"/>
    </location>
</feature>
<evidence type="ECO:0000256" key="8">
    <source>
        <dbReference type="HAMAP-Rule" id="MF_00347"/>
    </source>
</evidence>
<feature type="binding site" evidence="8">
    <location>
        <position position="643"/>
    </location>
    <ligand>
        <name>ATP</name>
        <dbReference type="ChEBI" id="CHEBI:30616"/>
    </ligand>
</feature>
<keyword evidence="2 8" id="KW-0808">Transferase</keyword>
<dbReference type="GO" id="GO:0006799">
    <property type="term" value="P:polyphosphate biosynthetic process"/>
    <property type="evidence" value="ECO:0007669"/>
    <property type="project" value="UniProtKB-UniRule"/>
</dbReference>
<gene>
    <name evidence="8" type="primary">ppk</name>
    <name evidence="15" type="ORF">Bccel_1194</name>
</gene>
<dbReference type="STRING" id="398512.Bccel_1194"/>
<dbReference type="PANTHER" id="PTHR30218">
    <property type="entry name" value="POLYPHOSPHATE KINASE"/>
    <property type="match status" value="1"/>
</dbReference>
<dbReference type="OrthoDB" id="9761456at2"/>
<keyword evidence="1 8" id="KW-0597">Phosphoprotein</keyword>
<dbReference type="NCBIfam" id="NF003920">
    <property type="entry name" value="PRK05443.2-1"/>
    <property type="match status" value="1"/>
</dbReference>
<dbReference type="PIRSF" id="PIRSF015589">
    <property type="entry name" value="PP_kinase"/>
    <property type="match status" value="1"/>
</dbReference>
<feature type="domain" description="Polyphosphate kinase C-terminal" evidence="14">
    <location>
        <begin position="382"/>
        <end position="547"/>
    </location>
</feature>
<dbReference type="InterPro" id="IPR024953">
    <property type="entry name" value="PP_kinase_middle"/>
</dbReference>
<dbReference type="SUPFAM" id="SSF140356">
    <property type="entry name" value="PPK N-terminal domain-like"/>
    <property type="match status" value="1"/>
</dbReference>
<comment type="catalytic activity">
    <reaction evidence="8 9">
        <text>[phosphate](n) + ATP = [phosphate](n+1) + ADP</text>
        <dbReference type="Rhea" id="RHEA:19573"/>
        <dbReference type="Rhea" id="RHEA-COMP:9859"/>
        <dbReference type="Rhea" id="RHEA-COMP:14280"/>
        <dbReference type="ChEBI" id="CHEBI:16838"/>
        <dbReference type="ChEBI" id="CHEBI:30616"/>
        <dbReference type="ChEBI" id="CHEBI:456216"/>
        <dbReference type="EC" id="2.7.4.1"/>
    </reaction>
</comment>
<dbReference type="PANTHER" id="PTHR30218:SF0">
    <property type="entry name" value="POLYPHOSPHATE KINASE"/>
    <property type="match status" value="1"/>
</dbReference>
<feature type="compositionally biased region" description="Polar residues" evidence="10">
    <location>
        <begin position="1"/>
        <end position="16"/>
    </location>
</feature>
<name>A0A0L6JJK1_9FIRM</name>
<dbReference type="GO" id="GO:0005524">
    <property type="term" value="F:ATP binding"/>
    <property type="evidence" value="ECO:0007669"/>
    <property type="project" value="UniProtKB-KW"/>
</dbReference>
<feature type="binding site" evidence="8">
    <location>
        <position position="615"/>
    </location>
    <ligand>
        <name>ATP</name>
        <dbReference type="ChEBI" id="CHEBI:30616"/>
    </ligand>
</feature>
<comment type="caution">
    <text evidence="15">The sequence shown here is derived from an EMBL/GenBank/DDBJ whole genome shotgun (WGS) entry which is preliminary data.</text>
</comment>
<keyword evidence="3 8" id="KW-0479">Metal-binding</keyword>
<dbReference type="RefSeq" id="WP_081927078.1">
    <property type="nucleotide sequence ID" value="NZ_JQKC01000026.1"/>
</dbReference>
<evidence type="ECO:0000256" key="2">
    <source>
        <dbReference type="ARBA" id="ARBA00022679"/>
    </source>
</evidence>
<dbReference type="EMBL" id="LGTC01000001">
    <property type="protein sequence ID" value="KNY25934.1"/>
    <property type="molecule type" value="Genomic_DNA"/>
</dbReference>
<dbReference type="InterPro" id="IPR003414">
    <property type="entry name" value="PP_kinase"/>
</dbReference>
<dbReference type="InterPro" id="IPR036832">
    <property type="entry name" value="PPK_N_dom_sf"/>
</dbReference>
<feature type="binding site" evidence="8">
    <location>
        <position position="99"/>
    </location>
    <ligand>
        <name>ATP</name>
        <dbReference type="ChEBI" id="CHEBI:30616"/>
    </ligand>
</feature>
<dbReference type="PATRIC" id="fig|398512.5.peg.1237"/>
<proteinExistence type="inferred from homology"/>
<dbReference type="AlphaFoldDB" id="A0A0L6JJK1"/>
<evidence type="ECO:0000256" key="10">
    <source>
        <dbReference type="SAM" id="MobiDB-lite"/>
    </source>
</evidence>
<dbReference type="InterPro" id="IPR041108">
    <property type="entry name" value="PP_kinase_C_1"/>
</dbReference>
<feature type="region of interest" description="Disordered" evidence="10">
    <location>
        <begin position="1"/>
        <end position="49"/>
    </location>
</feature>
<reference evidence="16" key="1">
    <citation type="submission" date="2015-07" db="EMBL/GenBank/DDBJ databases">
        <title>Near-Complete Genome Sequence of the Cellulolytic Bacterium Bacteroides (Pseudobacteroides) cellulosolvens ATCC 35603.</title>
        <authorList>
            <person name="Dassa B."/>
            <person name="Utturkar S.M."/>
            <person name="Klingeman D.M."/>
            <person name="Hurt R.A."/>
            <person name="Keller M."/>
            <person name="Xu J."/>
            <person name="Reddy Y.H.K."/>
            <person name="Borovok I."/>
            <person name="Grinberg I.R."/>
            <person name="Lamed R."/>
            <person name="Zhivin O."/>
            <person name="Bayer E.A."/>
            <person name="Brown S.D."/>
        </authorList>
    </citation>
    <scope>NUCLEOTIDE SEQUENCE [LARGE SCALE GENOMIC DNA]</scope>
    <source>
        <strain evidence="16">DSM 2933</strain>
    </source>
</reference>
<protein>
    <recommendedName>
        <fullName evidence="8 9">Polyphosphate kinase</fullName>
        <ecNumber evidence="8 9">2.7.4.1</ecNumber>
    </recommendedName>
    <alternativeName>
        <fullName evidence="8">ATP-polyphosphate phosphotransferase</fullName>
    </alternativeName>
    <alternativeName>
        <fullName evidence="8">Polyphosphoric acid kinase</fullName>
    </alternativeName>
</protein>
<keyword evidence="16" id="KW-1185">Reference proteome</keyword>
<dbReference type="Gene3D" id="3.30.870.10">
    <property type="entry name" value="Endonuclease Chain A"/>
    <property type="match status" value="2"/>
</dbReference>
<dbReference type="CDD" id="cd09165">
    <property type="entry name" value="PLDc_PaPPK1_C1_like"/>
    <property type="match status" value="1"/>
</dbReference>